<protein>
    <submittedName>
        <fullName evidence="1">Uncharacterized protein</fullName>
    </submittedName>
</protein>
<dbReference type="EMBL" id="MT141478">
    <property type="protein sequence ID" value="QJA62665.1"/>
    <property type="molecule type" value="Genomic_DNA"/>
</dbReference>
<accession>A0A6M3J045</accession>
<dbReference type="EMBL" id="MT142308">
    <property type="protein sequence ID" value="QJA77888.1"/>
    <property type="molecule type" value="Genomic_DNA"/>
</dbReference>
<name>A0A6M3J045_9ZZZZ</name>
<gene>
    <name evidence="2" type="ORF">MM415A01194_0007</name>
    <name evidence="1" type="ORF">MM415B00742_0005</name>
</gene>
<evidence type="ECO:0000313" key="1">
    <source>
        <dbReference type="EMBL" id="QJA62665.1"/>
    </source>
</evidence>
<proteinExistence type="predicted"/>
<sequence>MQETDRITNLEDKVFRVPWYVTVTTGTTGTITPPTGGTIVLNQWSGSVSAKSSTITVSEKPTGIPAKTSAGADITVTISTTGSWALSGTPSAYPIAIIYYYDVKLFNFNKAYSLDTIASPAIHTRQHAITATADHTSTATSGKMLKADANGLPVDASNTDTEVASAVSLKHTQGTDTALAAVGTKNPPIDADKALYRDSVASDALVTSTWTQIKAFLKTYFDTLYNLYVHPNHSGEVTSVADGAQTIANKQTMSATSPITLSNTPTVIAAAAPVIAIPAATASVNGYATSVQITKLDGIEAAADVTDAVNIASSIVGVADKATPVDADSIGLIDSAAANVLKETTWASIKTTLKAYFDGIYAAVLGADDNYVTDAEKAALHAAATVADTDSLDLSLTGQQISGVVNQSWVMARSLFR</sequence>
<dbReference type="AlphaFoldDB" id="A0A6M3J045"/>
<evidence type="ECO:0000313" key="2">
    <source>
        <dbReference type="EMBL" id="QJA77888.1"/>
    </source>
</evidence>
<reference evidence="1" key="1">
    <citation type="submission" date="2020-03" db="EMBL/GenBank/DDBJ databases">
        <title>The deep terrestrial virosphere.</title>
        <authorList>
            <person name="Holmfeldt K."/>
            <person name="Nilsson E."/>
            <person name="Simone D."/>
            <person name="Lopez-Fernandez M."/>
            <person name="Wu X."/>
            <person name="de Brujin I."/>
            <person name="Lundin D."/>
            <person name="Andersson A."/>
            <person name="Bertilsson S."/>
            <person name="Dopson M."/>
        </authorList>
    </citation>
    <scope>NUCLEOTIDE SEQUENCE</scope>
    <source>
        <strain evidence="2">MM415A01194</strain>
        <strain evidence="1">MM415B00742</strain>
    </source>
</reference>
<organism evidence="1">
    <name type="scientific">viral metagenome</name>
    <dbReference type="NCBI Taxonomy" id="1070528"/>
    <lineage>
        <taxon>unclassified sequences</taxon>
        <taxon>metagenomes</taxon>
        <taxon>organismal metagenomes</taxon>
    </lineage>
</organism>